<keyword evidence="1" id="KW-0677">Repeat</keyword>
<dbReference type="Pfam" id="PF12796">
    <property type="entry name" value="Ank_2"/>
    <property type="match status" value="3"/>
</dbReference>
<dbReference type="VEuPathDB" id="FungiDB:A1O9_11235"/>
<dbReference type="Gene3D" id="1.25.40.20">
    <property type="entry name" value="Ankyrin repeat-containing domain"/>
    <property type="match status" value="1"/>
</dbReference>
<evidence type="ECO:0000259" key="4">
    <source>
        <dbReference type="Pfam" id="PF24883"/>
    </source>
</evidence>
<dbReference type="PROSITE" id="PS50297">
    <property type="entry name" value="ANK_REP_REGION"/>
    <property type="match status" value="2"/>
</dbReference>
<dbReference type="HOGENOM" id="CLU_337381_0_0_1"/>
<dbReference type="Proteomes" id="UP000027920">
    <property type="component" value="Unassembled WGS sequence"/>
</dbReference>
<evidence type="ECO:0000256" key="3">
    <source>
        <dbReference type="PROSITE-ProRule" id="PRU00023"/>
    </source>
</evidence>
<accession>A0A072P0P7</accession>
<feature type="repeat" description="ANK" evidence="3">
    <location>
        <begin position="831"/>
        <end position="863"/>
    </location>
</feature>
<dbReference type="PANTHER" id="PTHR24198:SF165">
    <property type="entry name" value="ANKYRIN REPEAT-CONTAINING PROTEIN-RELATED"/>
    <property type="match status" value="1"/>
</dbReference>
<dbReference type="Pfam" id="PF24883">
    <property type="entry name" value="NPHP3_N"/>
    <property type="match status" value="1"/>
</dbReference>
<evidence type="ECO:0000256" key="2">
    <source>
        <dbReference type="ARBA" id="ARBA00023043"/>
    </source>
</evidence>
<dbReference type="EMBL" id="AMGV01000016">
    <property type="protein sequence ID" value="KEF52818.1"/>
    <property type="molecule type" value="Genomic_DNA"/>
</dbReference>
<gene>
    <name evidence="5" type="ORF">A1O9_11235</name>
</gene>
<protein>
    <recommendedName>
        <fullName evidence="4">Nephrocystin 3-like N-terminal domain-containing protein</fullName>
    </recommendedName>
</protein>
<dbReference type="SUPFAM" id="SSF52540">
    <property type="entry name" value="P-loop containing nucleoside triphosphate hydrolases"/>
    <property type="match status" value="1"/>
</dbReference>
<comment type="caution">
    <text evidence="5">The sequence shown here is derived from an EMBL/GenBank/DDBJ whole genome shotgun (WGS) entry which is preliminary data.</text>
</comment>
<sequence length="899" mass="100674">MDSSYYHHGPISGGLVSNGGTQNFHDRVFFGPGEVVEDEYTISRLFCRIDYDAFQEKVKDPHTGTCKWFTERKAYGAASTTVPSLLCLIGSPGAGKTVLAKHLVTTSNSKTIYFFCDGKNREYNTAISILLSLIHQCVMMEARCGEQVNAMYRRWHSVLSTSYGRLGDLFGMIMSTSDPDKNESTWSCIIDGLDHCEAPEREKLLHVFAKGFEVDNSAWNLRLLIFSRPCEEIKTKIQTWENTRIQTFTDEAGSISNQSDIAKYIDDKVSMFQHYTLEEQTKTIENLKSTVKGSFEYCVRIIEALKHSSPDYAYKLSDIPLPSMDEMLEDVLDRTNPKQIALLQMLAILERAPSVEAFNAISQIRDGPFSEFFDFGGKADTIDHILLCEAALRVSNGNMHFAHPTMKEYIRKQMTESEVQQIHGKVAQTCLLYLATVGLETHSIAGSLLGECADEYMALLKASPFLDYAANFWHYHFENAGQDPMGLWHSIHQAFSIQTVRDLAFRVYRFQEQDDYIGGQSLLHILVHYSLVSLTKRVLSAKEIFEITLDDRDNRGRTALWWAVDAKNESFVRLLLETEGVSHDDRDEDNISPAVLAITLGHTEILRLFLESGRIDWAQKDKTGRTFLVWAAKTGNPHVVAELLGIDACVNTMEEKCPDQTALVLAARHGFKDVVKLLLEKNADPNSLDTESGRSALSWAAGSGHEGVVAVLLENQVVELSQRDAKYGNTAFHWAADRQRREIARMILDTTLNRDQSLAYDKARSLLFEASKKGQAVVLDILLENESLQIDPDCMLEGRTPLSFAAEHGHHQVVSRLISSGKVDLNSSDSGGMTPLIHASRGDASKVVKALLKEDVNLQAKDFSGLTAKDWAEILSRAKILKLIKDAEKLQRNSTNATT</sequence>
<dbReference type="AlphaFoldDB" id="A0A072P0P7"/>
<dbReference type="Gene3D" id="3.40.50.300">
    <property type="entry name" value="P-loop containing nucleotide triphosphate hydrolases"/>
    <property type="match status" value="1"/>
</dbReference>
<feature type="repeat" description="ANK" evidence="3">
    <location>
        <begin position="797"/>
        <end position="821"/>
    </location>
</feature>
<evidence type="ECO:0000256" key="1">
    <source>
        <dbReference type="ARBA" id="ARBA00022737"/>
    </source>
</evidence>
<feature type="repeat" description="ANK" evidence="3">
    <location>
        <begin position="658"/>
        <end position="690"/>
    </location>
</feature>
<dbReference type="InterPro" id="IPR056884">
    <property type="entry name" value="NPHP3-like_N"/>
</dbReference>
<evidence type="ECO:0000313" key="5">
    <source>
        <dbReference type="EMBL" id="KEF52818.1"/>
    </source>
</evidence>
<reference evidence="5 6" key="1">
    <citation type="submission" date="2013-03" db="EMBL/GenBank/DDBJ databases">
        <title>The Genome Sequence of Exophiala aquamarina CBS 119918.</title>
        <authorList>
            <consortium name="The Broad Institute Genomics Platform"/>
            <person name="Cuomo C."/>
            <person name="de Hoog S."/>
            <person name="Gorbushina A."/>
            <person name="Walker B."/>
            <person name="Young S.K."/>
            <person name="Zeng Q."/>
            <person name="Gargeya S."/>
            <person name="Fitzgerald M."/>
            <person name="Haas B."/>
            <person name="Abouelleil A."/>
            <person name="Allen A.W."/>
            <person name="Alvarado L."/>
            <person name="Arachchi H.M."/>
            <person name="Berlin A.M."/>
            <person name="Chapman S.B."/>
            <person name="Gainer-Dewar J."/>
            <person name="Goldberg J."/>
            <person name="Griggs A."/>
            <person name="Gujja S."/>
            <person name="Hansen M."/>
            <person name="Howarth C."/>
            <person name="Imamovic A."/>
            <person name="Ireland A."/>
            <person name="Larimer J."/>
            <person name="McCowan C."/>
            <person name="Murphy C."/>
            <person name="Pearson M."/>
            <person name="Poon T.W."/>
            <person name="Priest M."/>
            <person name="Roberts A."/>
            <person name="Saif S."/>
            <person name="Shea T."/>
            <person name="Sisk P."/>
            <person name="Sykes S."/>
            <person name="Wortman J."/>
            <person name="Nusbaum C."/>
            <person name="Birren B."/>
        </authorList>
    </citation>
    <scope>NUCLEOTIDE SEQUENCE [LARGE SCALE GENOMIC DNA]</scope>
    <source>
        <strain evidence="5 6">CBS 119918</strain>
    </source>
</reference>
<dbReference type="InterPro" id="IPR036770">
    <property type="entry name" value="Ankyrin_rpt-contain_sf"/>
</dbReference>
<proteinExistence type="predicted"/>
<dbReference type="GeneID" id="25286135"/>
<dbReference type="PROSITE" id="PS50088">
    <property type="entry name" value="ANK_REPEAT"/>
    <property type="match status" value="3"/>
</dbReference>
<dbReference type="SMART" id="SM00248">
    <property type="entry name" value="ANK"/>
    <property type="match status" value="10"/>
</dbReference>
<evidence type="ECO:0000313" key="6">
    <source>
        <dbReference type="Proteomes" id="UP000027920"/>
    </source>
</evidence>
<dbReference type="STRING" id="1182545.A0A072P0P7"/>
<name>A0A072P0P7_9EURO</name>
<dbReference type="PANTHER" id="PTHR24198">
    <property type="entry name" value="ANKYRIN REPEAT AND PROTEIN KINASE DOMAIN-CONTAINING PROTEIN"/>
    <property type="match status" value="1"/>
</dbReference>
<feature type="domain" description="Nephrocystin 3-like N-terminal" evidence="4">
    <location>
        <begin position="64"/>
        <end position="228"/>
    </location>
</feature>
<dbReference type="InterPro" id="IPR027417">
    <property type="entry name" value="P-loop_NTPase"/>
</dbReference>
<organism evidence="5 6">
    <name type="scientific">Exophiala aquamarina CBS 119918</name>
    <dbReference type="NCBI Taxonomy" id="1182545"/>
    <lineage>
        <taxon>Eukaryota</taxon>
        <taxon>Fungi</taxon>
        <taxon>Dikarya</taxon>
        <taxon>Ascomycota</taxon>
        <taxon>Pezizomycotina</taxon>
        <taxon>Eurotiomycetes</taxon>
        <taxon>Chaetothyriomycetidae</taxon>
        <taxon>Chaetothyriales</taxon>
        <taxon>Herpotrichiellaceae</taxon>
        <taxon>Exophiala</taxon>
    </lineage>
</organism>
<keyword evidence="2 3" id="KW-0040">ANK repeat</keyword>
<dbReference type="OrthoDB" id="163438at2759"/>
<dbReference type="InterPro" id="IPR002110">
    <property type="entry name" value="Ankyrin_rpt"/>
</dbReference>
<dbReference type="SUPFAM" id="SSF48403">
    <property type="entry name" value="Ankyrin repeat"/>
    <property type="match status" value="1"/>
</dbReference>
<dbReference type="RefSeq" id="XP_013255408.1">
    <property type="nucleotide sequence ID" value="XM_013399954.1"/>
</dbReference>
<keyword evidence="6" id="KW-1185">Reference proteome</keyword>